<name>A0A654ERC2_ARATH</name>
<sequence length="170" mass="19110">MMWKCCTKTNSDYYQPFLMAKKAVQEENSKELVALSRKSQAFSEASRGVIEVSFYNVKEDYKCKSVYARGSSVRNLRRFSWIFGRSVSRYQVRSANIFLLVPRLLFAYLPSSVAQVLYLVGLVGLVGWPGIFAGGFLEGNPAPTDVIIALSRPQLCAEMAETTRLTTLNK</sequence>
<dbReference type="EMBL" id="CACRSJ010000104">
    <property type="protein sequence ID" value="VYS48111.1"/>
    <property type="molecule type" value="Genomic_DNA"/>
</dbReference>
<organism evidence="1 2">
    <name type="scientific">Arabidopsis thaliana</name>
    <name type="common">Mouse-ear cress</name>
    <dbReference type="NCBI Taxonomy" id="3702"/>
    <lineage>
        <taxon>Eukaryota</taxon>
        <taxon>Viridiplantae</taxon>
        <taxon>Streptophyta</taxon>
        <taxon>Embryophyta</taxon>
        <taxon>Tracheophyta</taxon>
        <taxon>Spermatophyta</taxon>
        <taxon>Magnoliopsida</taxon>
        <taxon>eudicotyledons</taxon>
        <taxon>Gunneridae</taxon>
        <taxon>Pentapetalae</taxon>
        <taxon>rosids</taxon>
        <taxon>malvids</taxon>
        <taxon>Brassicales</taxon>
        <taxon>Brassicaceae</taxon>
        <taxon>Camelineae</taxon>
        <taxon>Arabidopsis</taxon>
    </lineage>
</organism>
<reference evidence="1 2" key="1">
    <citation type="submission" date="2019-11" db="EMBL/GenBank/DDBJ databases">
        <authorList>
            <person name="Jiao W.-B."/>
            <person name="Schneeberger K."/>
        </authorList>
    </citation>
    <scope>NUCLEOTIDE SEQUENCE [LARGE SCALE GENOMIC DNA]</scope>
    <source>
        <strain evidence="2">cv. An-1</strain>
    </source>
</reference>
<gene>
    <name evidence="1" type="ORF">AN1_LOCUS3595</name>
</gene>
<proteinExistence type="predicted"/>
<accession>A0A654ERC2</accession>
<dbReference type="Proteomes" id="UP000426265">
    <property type="component" value="Unassembled WGS sequence"/>
</dbReference>
<dbReference type="AlphaFoldDB" id="A0A654ERC2"/>
<evidence type="ECO:0000313" key="2">
    <source>
        <dbReference type="Proteomes" id="UP000426265"/>
    </source>
</evidence>
<evidence type="ECO:0000313" key="1">
    <source>
        <dbReference type="EMBL" id="VYS48111.1"/>
    </source>
</evidence>
<protein>
    <submittedName>
        <fullName evidence="1">Uncharacterized protein</fullName>
    </submittedName>
</protein>